<dbReference type="Pfam" id="PF00535">
    <property type="entry name" value="Glycos_transf_2"/>
    <property type="match status" value="1"/>
</dbReference>
<evidence type="ECO:0000313" key="10">
    <source>
        <dbReference type="Proteomes" id="UP000838324"/>
    </source>
</evidence>
<dbReference type="RefSeq" id="WP_236333557.1">
    <property type="nucleotide sequence ID" value="NZ_CAKMMG010000002.1"/>
</dbReference>
<dbReference type="SUPFAM" id="SSF53448">
    <property type="entry name" value="Nucleotide-diphospho-sugar transferases"/>
    <property type="match status" value="1"/>
</dbReference>
<dbReference type="Proteomes" id="UP000838324">
    <property type="component" value="Unassembled WGS sequence"/>
</dbReference>
<dbReference type="PANTHER" id="PTHR48090:SF3">
    <property type="entry name" value="UNDECAPRENYL-PHOSPHATE 4-DEOXY-4-FORMAMIDO-L-ARABINOSE TRANSFERASE"/>
    <property type="match status" value="1"/>
</dbReference>
<comment type="caution">
    <text evidence="9">The sequence shown here is derived from an EMBL/GenBank/DDBJ whole genome shotgun (WGS) entry which is preliminary data.</text>
</comment>
<name>A0ABN8GGJ4_9BACL</name>
<dbReference type="Gene3D" id="3.90.550.10">
    <property type="entry name" value="Spore Coat Polysaccharide Biosynthesis Protein SpsA, Chain A"/>
    <property type="match status" value="1"/>
</dbReference>
<protein>
    <submittedName>
        <fullName evidence="9">Dodecaprenyl-phosphate galacturonate synthase</fullName>
        <ecNumber evidence="9">2.4.1.-</ecNumber>
    </submittedName>
</protein>
<dbReference type="EC" id="2.4.1.-" evidence="9"/>
<proteinExistence type="predicted"/>
<evidence type="ECO:0000256" key="4">
    <source>
        <dbReference type="ARBA" id="ARBA00022692"/>
    </source>
</evidence>
<reference evidence="9" key="1">
    <citation type="submission" date="2022-01" db="EMBL/GenBank/DDBJ databases">
        <authorList>
            <person name="Criscuolo A."/>
        </authorList>
    </citation>
    <scope>NUCLEOTIDE SEQUENCE</scope>
    <source>
        <strain evidence="9">CIP111892</strain>
    </source>
</reference>
<feature type="domain" description="Glycosyltransferase 2-like" evidence="8">
    <location>
        <begin position="5"/>
        <end position="163"/>
    </location>
</feature>
<dbReference type="EMBL" id="CAKMMG010000002">
    <property type="protein sequence ID" value="CAH1204793.1"/>
    <property type="molecule type" value="Genomic_DNA"/>
</dbReference>
<accession>A0ABN8GGJ4</accession>
<evidence type="ECO:0000256" key="6">
    <source>
        <dbReference type="ARBA" id="ARBA00022989"/>
    </source>
</evidence>
<dbReference type="InterPro" id="IPR050256">
    <property type="entry name" value="Glycosyltransferase_2"/>
</dbReference>
<organism evidence="9 10">
    <name type="scientific">Paenibacillus auburnensis</name>
    <dbReference type="NCBI Taxonomy" id="2905649"/>
    <lineage>
        <taxon>Bacteria</taxon>
        <taxon>Bacillati</taxon>
        <taxon>Bacillota</taxon>
        <taxon>Bacilli</taxon>
        <taxon>Bacillales</taxon>
        <taxon>Paenibacillaceae</taxon>
        <taxon>Paenibacillus</taxon>
    </lineage>
</organism>
<keyword evidence="10" id="KW-1185">Reference proteome</keyword>
<dbReference type="InterPro" id="IPR029044">
    <property type="entry name" value="Nucleotide-diphossugar_trans"/>
</dbReference>
<evidence type="ECO:0000256" key="1">
    <source>
        <dbReference type="ARBA" id="ARBA00022475"/>
    </source>
</evidence>
<sequence>MIKLSVVVPVYNEEDNLLELHRSITDAVKDKVDSYEIVLVDDGSRDRSAGILDELARTDRAVKVIHFEKHCGQTAAVSAGLKQSGGELIALMDADLRSDPRDIFRLMPFIGRVDFVNGKRMNAEKSLLYKLPAQVRSMIRNWLTGEHIRDFISPLKLMRREVADSFHLYNGMHRYLPTLAIMNGFSVIEVSVTHRKRKHGSSKNAFIKRIFAGFLDIVVICMLKKRVIRYRIRSSPNPE</sequence>
<evidence type="ECO:0000256" key="7">
    <source>
        <dbReference type="ARBA" id="ARBA00023136"/>
    </source>
</evidence>
<keyword evidence="1" id="KW-1003">Cell membrane</keyword>
<keyword evidence="7" id="KW-0472">Membrane</keyword>
<keyword evidence="6" id="KW-1133">Transmembrane helix</keyword>
<evidence type="ECO:0000256" key="2">
    <source>
        <dbReference type="ARBA" id="ARBA00022676"/>
    </source>
</evidence>
<evidence type="ECO:0000313" key="9">
    <source>
        <dbReference type="EMBL" id="CAH1204793.1"/>
    </source>
</evidence>
<keyword evidence="5" id="KW-0448">Lipopolysaccharide biosynthesis</keyword>
<keyword evidence="2 9" id="KW-0328">Glycosyltransferase</keyword>
<keyword evidence="4" id="KW-0812">Transmembrane</keyword>
<dbReference type="CDD" id="cd04187">
    <property type="entry name" value="DPM1_like_bac"/>
    <property type="match status" value="1"/>
</dbReference>
<dbReference type="PANTHER" id="PTHR48090">
    <property type="entry name" value="UNDECAPRENYL-PHOSPHATE 4-DEOXY-4-FORMAMIDO-L-ARABINOSE TRANSFERASE-RELATED"/>
    <property type="match status" value="1"/>
</dbReference>
<evidence type="ECO:0000256" key="5">
    <source>
        <dbReference type="ARBA" id="ARBA00022985"/>
    </source>
</evidence>
<evidence type="ECO:0000259" key="8">
    <source>
        <dbReference type="Pfam" id="PF00535"/>
    </source>
</evidence>
<gene>
    <name evidence="9" type="primary">rgtE_1</name>
    <name evidence="9" type="ORF">PAECIP111892_02547</name>
</gene>
<dbReference type="GO" id="GO:0016757">
    <property type="term" value="F:glycosyltransferase activity"/>
    <property type="evidence" value="ECO:0007669"/>
    <property type="project" value="UniProtKB-KW"/>
</dbReference>
<dbReference type="InterPro" id="IPR001173">
    <property type="entry name" value="Glyco_trans_2-like"/>
</dbReference>
<evidence type="ECO:0000256" key="3">
    <source>
        <dbReference type="ARBA" id="ARBA00022679"/>
    </source>
</evidence>
<keyword evidence="3 9" id="KW-0808">Transferase</keyword>